<accession>A0A1G8RXZ1</accession>
<dbReference type="AlphaFoldDB" id="A0A1G8RXZ1"/>
<dbReference type="PANTHER" id="PTHR42788">
    <property type="entry name" value="TAURINE IMPORT ATP-BINDING PROTEIN-RELATED"/>
    <property type="match status" value="1"/>
</dbReference>
<dbReference type="SUPFAM" id="SSF52540">
    <property type="entry name" value="P-loop containing nucleoside triphosphate hydrolases"/>
    <property type="match status" value="1"/>
</dbReference>
<evidence type="ECO:0000256" key="2">
    <source>
        <dbReference type="ARBA" id="ARBA00022741"/>
    </source>
</evidence>
<dbReference type="InterPro" id="IPR003439">
    <property type="entry name" value="ABC_transporter-like_ATP-bd"/>
</dbReference>
<protein>
    <submittedName>
        <fullName evidence="5">NitT/TauT family transport system ATP-binding protein</fullName>
    </submittedName>
</protein>
<keyword evidence="6" id="KW-1185">Reference proteome</keyword>
<keyword evidence="1" id="KW-0813">Transport</keyword>
<dbReference type="InterPro" id="IPR050166">
    <property type="entry name" value="ABC_transporter_ATP-bind"/>
</dbReference>
<dbReference type="GO" id="GO:0016887">
    <property type="term" value="F:ATP hydrolysis activity"/>
    <property type="evidence" value="ECO:0007669"/>
    <property type="project" value="InterPro"/>
</dbReference>
<keyword evidence="2" id="KW-0547">Nucleotide-binding</keyword>
<proteinExistence type="predicted"/>
<organism evidence="5 6">
    <name type="scientific">Paenibacillus typhae</name>
    <dbReference type="NCBI Taxonomy" id="1174501"/>
    <lineage>
        <taxon>Bacteria</taxon>
        <taxon>Bacillati</taxon>
        <taxon>Bacillota</taxon>
        <taxon>Bacilli</taxon>
        <taxon>Bacillales</taxon>
        <taxon>Paenibacillaceae</taxon>
        <taxon>Paenibacillus</taxon>
    </lineage>
</organism>
<dbReference type="EMBL" id="FNDX01000013">
    <property type="protein sequence ID" value="SDJ21816.1"/>
    <property type="molecule type" value="Genomic_DNA"/>
</dbReference>
<dbReference type="SMART" id="SM00382">
    <property type="entry name" value="AAA"/>
    <property type="match status" value="1"/>
</dbReference>
<dbReference type="InterPro" id="IPR017871">
    <property type="entry name" value="ABC_transporter-like_CS"/>
</dbReference>
<dbReference type="STRING" id="1174501.SAMN05216192_11389"/>
<dbReference type="Gene3D" id="3.40.50.300">
    <property type="entry name" value="P-loop containing nucleotide triphosphate hydrolases"/>
    <property type="match status" value="1"/>
</dbReference>
<sequence>MSSLENNGLCIRELQVEYKGGQVALGKVTLTLPEHGIYTIIGPSGSGKSTLLRAVAGLLPGYSGELLYNGKPVHDKDTLVGLVPQNYGLLPWKTVRDNIRIAMKITGTAAADKADRETRITRWLEAMGIAGLEGRYPLSLSGGQQQRVAIARAFAILPQIMLLDEPFSALDAVTREALQQIFLDNWLAHPATALFVTHDVDEAILLGQKIVILPAGTGKRTELEVLDNAAVFGMKHGEKRDSNAFFEQTKVIRKVMQEKW</sequence>
<dbReference type="OrthoDB" id="9802264at2"/>
<keyword evidence="3 5" id="KW-0067">ATP-binding</keyword>
<dbReference type="RefSeq" id="WP_090714910.1">
    <property type="nucleotide sequence ID" value="NZ_CBCSKY010000041.1"/>
</dbReference>
<evidence type="ECO:0000259" key="4">
    <source>
        <dbReference type="PROSITE" id="PS50893"/>
    </source>
</evidence>
<dbReference type="PROSITE" id="PS50893">
    <property type="entry name" value="ABC_TRANSPORTER_2"/>
    <property type="match status" value="1"/>
</dbReference>
<dbReference type="PROSITE" id="PS00211">
    <property type="entry name" value="ABC_TRANSPORTER_1"/>
    <property type="match status" value="1"/>
</dbReference>
<dbReference type="InterPro" id="IPR003593">
    <property type="entry name" value="AAA+_ATPase"/>
</dbReference>
<name>A0A1G8RXZ1_9BACL</name>
<dbReference type="Proteomes" id="UP000199050">
    <property type="component" value="Unassembled WGS sequence"/>
</dbReference>
<dbReference type="PANTHER" id="PTHR42788:SF13">
    <property type="entry name" value="ALIPHATIC SULFONATES IMPORT ATP-BINDING PROTEIN SSUB"/>
    <property type="match status" value="1"/>
</dbReference>
<gene>
    <name evidence="5" type="ORF">SAMN05216192_11389</name>
</gene>
<evidence type="ECO:0000313" key="6">
    <source>
        <dbReference type="Proteomes" id="UP000199050"/>
    </source>
</evidence>
<reference evidence="6" key="1">
    <citation type="submission" date="2016-10" db="EMBL/GenBank/DDBJ databases">
        <authorList>
            <person name="Varghese N."/>
            <person name="Submissions S."/>
        </authorList>
    </citation>
    <scope>NUCLEOTIDE SEQUENCE [LARGE SCALE GENOMIC DNA]</scope>
    <source>
        <strain evidence="6">CGMCC 1.11012</strain>
    </source>
</reference>
<dbReference type="GO" id="GO:0005524">
    <property type="term" value="F:ATP binding"/>
    <property type="evidence" value="ECO:0007669"/>
    <property type="project" value="UniProtKB-KW"/>
</dbReference>
<feature type="domain" description="ABC transporter" evidence="4">
    <location>
        <begin position="9"/>
        <end position="240"/>
    </location>
</feature>
<dbReference type="Pfam" id="PF00005">
    <property type="entry name" value="ABC_tran"/>
    <property type="match status" value="1"/>
</dbReference>
<dbReference type="InterPro" id="IPR027417">
    <property type="entry name" value="P-loop_NTPase"/>
</dbReference>
<evidence type="ECO:0000256" key="3">
    <source>
        <dbReference type="ARBA" id="ARBA00022840"/>
    </source>
</evidence>
<evidence type="ECO:0000313" key="5">
    <source>
        <dbReference type="EMBL" id="SDJ21816.1"/>
    </source>
</evidence>
<evidence type="ECO:0000256" key="1">
    <source>
        <dbReference type="ARBA" id="ARBA00022448"/>
    </source>
</evidence>